<evidence type="ECO:0000256" key="1">
    <source>
        <dbReference type="PROSITE-ProRule" id="PRU00339"/>
    </source>
</evidence>
<feature type="repeat" description="TPR" evidence="1">
    <location>
        <begin position="57"/>
        <end position="90"/>
    </location>
</feature>
<organism evidence="2 3">
    <name type="scientific">Adineta steineri</name>
    <dbReference type="NCBI Taxonomy" id="433720"/>
    <lineage>
        <taxon>Eukaryota</taxon>
        <taxon>Metazoa</taxon>
        <taxon>Spiralia</taxon>
        <taxon>Gnathifera</taxon>
        <taxon>Rotifera</taxon>
        <taxon>Eurotatoria</taxon>
        <taxon>Bdelloidea</taxon>
        <taxon>Adinetida</taxon>
        <taxon>Adinetidae</taxon>
        <taxon>Adineta</taxon>
    </lineage>
</organism>
<evidence type="ECO:0000313" key="3">
    <source>
        <dbReference type="Proteomes" id="UP000663844"/>
    </source>
</evidence>
<name>A0A820EH94_9BILA</name>
<dbReference type="AlphaFoldDB" id="A0A820EH94"/>
<comment type="caution">
    <text evidence="2">The sequence shown here is derived from an EMBL/GenBank/DDBJ whole genome shotgun (WGS) entry which is preliminary data.</text>
</comment>
<proteinExistence type="predicted"/>
<dbReference type="InterPro" id="IPR011990">
    <property type="entry name" value="TPR-like_helical_dom_sf"/>
</dbReference>
<dbReference type="SUPFAM" id="SSF48452">
    <property type="entry name" value="TPR-like"/>
    <property type="match status" value="1"/>
</dbReference>
<feature type="non-terminal residue" evidence="2">
    <location>
        <position position="1"/>
    </location>
</feature>
<protein>
    <recommendedName>
        <fullName evidence="4">Tetratricopeptide repeat protein</fullName>
    </recommendedName>
</protein>
<dbReference type="Gene3D" id="1.25.40.10">
    <property type="entry name" value="Tetratricopeptide repeat domain"/>
    <property type="match status" value="1"/>
</dbReference>
<evidence type="ECO:0008006" key="4">
    <source>
        <dbReference type="Google" id="ProtNLM"/>
    </source>
</evidence>
<evidence type="ECO:0000313" key="2">
    <source>
        <dbReference type="EMBL" id="CAF4248631.1"/>
    </source>
</evidence>
<gene>
    <name evidence="2" type="ORF">OXD698_LOCUS43308</name>
</gene>
<dbReference type="SMART" id="SM00028">
    <property type="entry name" value="TPR"/>
    <property type="match status" value="2"/>
</dbReference>
<feature type="repeat" description="TPR" evidence="1">
    <location>
        <begin position="95"/>
        <end position="128"/>
    </location>
</feature>
<reference evidence="2" key="1">
    <citation type="submission" date="2021-02" db="EMBL/GenBank/DDBJ databases">
        <authorList>
            <person name="Nowell W R."/>
        </authorList>
    </citation>
    <scope>NUCLEOTIDE SEQUENCE</scope>
</reference>
<dbReference type="Proteomes" id="UP000663844">
    <property type="component" value="Unassembled WGS sequence"/>
</dbReference>
<dbReference type="PROSITE" id="PS50005">
    <property type="entry name" value="TPR"/>
    <property type="match status" value="2"/>
</dbReference>
<dbReference type="InterPro" id="IPR019734">
    <property type="entry name" value="TPR_rpt"/>
</dbReference>
<dbReference type="EMBL" id="CAJOAZ010012190">
    <property type="protein sequence ID" value="CAF4248631.1"/>
    <property type="molecule type" value="Genomic_DNA"/>
</dbReference>
<keyword evidence="1" id="KW-0802">TPR repeat</keyword>
<sequence>YYYILTNKSLSWEDALTNSIDFNAFRLIIISNDYEKKIEFYEKLILDDESIDFEKFLVLYILMGSNYYHLFNYDKALDYYNTVIELLNDSNRLIGDVYSHIGDVETSRYNFDLALDYYNKTIQILSNHNANQRHIVAICRKISYIYRQQNNYEYANLYEEQANEFDQGFPQLSHLYNERFVNYARNQADTHLNLSPSQQADRLYSIGVYLI</sequence>
<accession>A0A820EH94</accession>